<proteinExistence type="predicted"/>
<dbReference type="Proteomes" id="UP000195569">
    <property type="component" value="Unassembled WGS sequence"/>
</dbReference>
<gene>
    <name evidence="1" type="ORF">BN2476_230244</name>
</gene>
<name>A0A1N7RYQ7_9BURK</name>
<organism evidence="1 2">
    <name type="scientific">Paraburkholderia piptadeniae</name>
    <dbReference type="NCBI Taxonomy" id="1701573"/>
    <lineage>
        <taxon>Bacteria</taxon>
        <taxon>Pseudomonadati</taxon>
        <taxon>Pseudomonadota</taxon>
        <taxon>Betaproteobacteria</taxon>
        <taxon>Burkholderiales</taxon>
        <taxon>Burkholderiaceae</taxon>
        <taxon>Paraburkholderia</taxon>
    </lineage>
</organism>
<protein>
    <submittedName>
        <fullName evidence="1">Uncharacterized protein</fullName>
    </submittedName>
</protein>
<accession>A0A1N7RYQ7</accession>
<comment type="caution">
    <text evidence="1">The sequence shown here is derived from an EMBL/GenBank/DDBJ whole genome shotgun (WGS) entry which is preliminary data.</text>
</comment>
<sequence>MRPSIATVYLILRIANVWFVSNRVELPQNAKAKFKYPNLQAPKKIQPKSTHVWRRYAL</sequence>
<evidence type="ECO:0000313" key="2">
    <source>
        <dbReference type="Proteomes" id="UP000195569"/>
    </source>
</evidence>
<reference evidence="1" key="1">
    <citation type="submission" date="2016-12" db="EMBL/GenBank/DDBJ databases">
        <authorList>
            <person name="Moulin L."/>
        </authorList>
    </citation>
    <scope>NUCLEOTIDE SEQUENCE [LARGE SCALE GENOMIC DNA]</scope>
    <source>
        <strain evidence="1">STM 7183</strain>
    </source>
</reference>
<evidence type="ECO:0000313" key="1">
    <source>
        <dbReference type="EMBL" id="SIT39835.1"/>
    </source>
</evidence>
<keyword evidence="2" id="KW-1185">Reference proteome</keyword>
<dbReference type="AlphaFoldDB" id="A0A1N7RYQ7"/>
<dbReference type="EMBL" id="CYGY02000023">
    <property type="protein sequence ID" value="SIT39835.1"/>
    <property type="molecule type" value="Genomic_DNA"/>
</dbReference>